<feature type="region of interest" description="Disordered" evidence="1">
    <location>
        <begin position="42"/>
        <end position="78"/>
    </location>
</feature>
<evidence type="ECO:0000256" key="1">
    <source>
        <dbReference type="SAM" id="MobiDB-lite"/>
    </source>
</evidence>
<dbReference type="InParanoid" id="A0A409W9M5"/>
<evidence type="ECO:0000313" key="2">
    <source>
        <dbReference type="EMBL" id="PPQ75190.1"/>
    </source>
</evidence>
<accession>A0A409W9M5</accession>
<protein>
    <submittedName>
        <fullName evidence="2">Uncharacterized protein</fullName>
    </submittedName>
</protein>
<evidence type="ECO:0000313" key="3">
    <source>
        <dbReference type="Proteomes" id="UP000284842"/>
    </source>
</evidence>
<keyword evidence="3" id="KW-1185">Reference proteome</keyword>
<proteinExistence type="predicted"/>
<dbReference type="EMBL" id="NHTK01005694">
    <property type="protein sequence ID" value="PPQ75190.1"/>
    <property type="molecule type" value="Genomic_DNA"/>
</dbReference>
<reference evidence="2 3" key="1">
    <citation type="journal article" date="2018" name="Evol. Lett.">
        <title>Horizontal gene cluster transfer increased hallucinogenic mushroom diversity.</title>
        <authorList>
            <person name="Reynolds H.T."/>
            <person name="Vijayakumar V."/>
            <person name="Gluck-Thaler E."/>
            <person name="Korotkin H.B."/>
            <person name="Matheny P.B."/>
            <person name="Slot J.C."/>
        </authorList>
    </citation>
    <scope>NUCLEOTIDE SEQUENCE [LARGE SCALE GENOMIC DNA]</scope>
    <source>
        <strain evidence="2 3">2629</strain>
    </source>
</reference>
<feature type="region of interest" description="Disordered" evidence="1">
    <location>
        <begin position="96"/>
        <end position="147"/>
    </location>
</feature>
<gene>
    <name evidence="2" type="ORF">CVT24_010131</name>
</gene>
<organism evidence="2 3">
    <name type="scientific">Panaeolus cyanescens</name>
    <dbReference type="NCBI Taxonomy" id="181874"/>
    <lineage>
        <taxon>Eukaryota</taxon>
        <taxon>Fungi</taxon>
        <taxon>Dikarya</taxon>
        <taxon>Basidiomycota</taxon>
        <taxon>Agaricomycotina</taxon>
        <taxon>Agaricomycetes</taxon>
        <taxon>Agaricomycetidae</taxon>
        <taxon>Agaricales</taxon>
        <taxon>Agaricineae</taxon>
        <taxon>Galeropsidaceae</taxon>
        <taxon>Panaeolus</taxon>
    </lineage>
</organism>
<dbReference type="Proteomes" id="UP000284842">
    <property type="component" value="Unassembled WGS sequence"/>
</dbReference>
<comment type="caution">
    <text evidence="2">The sequence shown here is derived from an EMBL/GenBank/DDBJ whole genome shotgun (WGS) entry which is preliminary data.</text>
</comment>
<dbReference type="AlphaFoldDB" id="A0A409W9M5"/>
<name>A0A409W9M5_9AGAR</name>
<feature type="compositionally biased region" description="Low complexity" evidence="1">
    <location>
        <begin position="42"/>
        <end position="60"/>
    </location>
</feature>
<sequence>MVNPNHSHSRSTRYMNIDEFNPTNGVNCQTRQNGVPLARNTASTYSHSATSSNSSFSPSTVVPIQPKLPSQTQPPSHLTDEKFKSLMSQLNCIVKPPDISQADPRPDNRPHPYSTTRPPAPPAPTHVANPHNLAHQHPSPRPGELPESQYYYSQHNIKHHGDVPSFDDMYSAHTGMWTSEHPRFTEIKWYKYLYGQEYDAAFEDFLREGAYGGDGSGVGVGWDRWLEECQTGQSMVIDEERNSNVA</sequence>